<dbReference type="EMBL" id="JACHOT010000012">
    <property type="protein sequence ID" value="MBB4653315.1"/>
    <property type="molecule type" value="Genomic_DNA"/>
</dbReference>
<dbReference type="InterPro" id="IPR004843">
    <property type="entry name" value="Calcineurin-like_PHP"/>
</dbReference>
<dbReference type="RefSeq" id="WP_183264655.1">
    <property type="nucleotide sequence ID" value="NZ_BAAAVZ010000017.1"/>
</dbReference>
<gene>
    <name evidence="2" type="ORF">GGQ99_005105</name>
</gene>
<keyword evidence="3" id="KW-1185">Reference proteome</keyword>
<comment type="caution">
    <text evidence="2">The sequence shown here is derived from an EMBL/GenBank/DDBJ whole genome shotgun (WGS) entry which is preliminary data.</text>
</comment>
<dbReference type="InterPro" id="IPR029052">
    <property type="entry name" value="Metallo-depent_PP-like"/>
</dbReference>
<dbReference type="PANTHER" id="PTHR37844">
    <property type="entry name" value="SER/THR PROTEIN PHOSPHATASE SUPERFAMILY (AFU_ORTHOLOGUE AFUA_1G14840)"/>
    <property type="match status" value="1"/>
</dbReference>
<name>A0ABR6L936_9HYPH</name>
<sequence length="266" mass="29938">MKLWILSDLHFDPSVLRHNRGWSVPEADVAVVAGDVASGGVGKACNVLEHQVLPHMPVVFVPGTHEFYGASILEEREHWRERYRTGDLSEGLHVLDCTSVMIGGTRFLGTTLWTDFELDGSGTSQVRDAMRNAESLLNDYRYAAWRVLPQRERLTAERTRALHRQARHWLEAELARPRTGPVVVVTHHAPHPGSVHPDYRDSTLNAAFASDLHGLIVEHGPDLWVHGHTHNCFDYRVAATRIVCNPLGYHEENRAFDPALVIELCD</sequence>
<feature type="domain" description="Calcineurin-like phosphoesterase" evidence="1">
    <location>
        <begin position="1"/>
        <end position="231"/>
    </location>
</feature>
<accession>A0ABR6L936</accession>
<organism evidence="2 3">
    <name type="scientific">Aminobacter niigataensis</name>
    <dbReference type="NCBI Taxonomy" id="83265"/>
    <lineage>
        <taxon>Bacteria</taxon>
        <taxon>Pseudomonadati</taxon>
        <taxon>Pseudomonadota</taxon>
        <taxon>Alphaproteobacteria</taxon>
        <taxon>Hyphomicrobiales</taxon>
        <taxon>Phyllobacteriaceae</taxon>
        <taxon>Aminobacter</taxon>
    </lineage>
</organism>
<dbReference type="SUPFAM" id="SSF56300">
    <property type="entry name" value="Metallo-dependent phosphatases"/>
    <property type="match status" value="1"/>
</dbReference>
<evidence type="ECO:0000313" key="2">
    <source>
        <dbReference type="EMBL" id="MBB4653315.1"/>
    </source>
</evidence>
<reference evidence="2 3" key="1">
    <citation type="submission" date="2020-08" db="EMBL/GenBank/DDBJ databases">
        <title>Genomic Encyclopedia of Type Strains, Phase IV (KMG-IV): sequencing the most valuable type-strain genomes for metagenomic binning, comparative biology and taxonomic classification.</title>
        <authorList>
            <person name="Goeker M."/>
        </authorList>
    </citation>
    <scope>NUCLEOTIDE SEQUENCE [LARGE SCALE GENOMIC DNA]</scope>
    <source>
        <strain evidence="2 3">DSM 7050</strain>
    </source>
</reference>
<evidence type="ECO:0000259" key="1">
    <source>
        <dbReference type="Pfam" id="PF00149"/>
    </source>
</evidence>
<dbReference type="Gene3D" id="3.60.21.10">
    <property type="match status" value="1"/>
</dbReference>
<dbReference type="Pfam" id="PF00149">
    <property type="entry name" value="Metallophos"/>
    <property type="match status" value="1"/>
</dbReference>
<protein>
    <submittedName>
        <fullName evidence="2">Phosphodiesterase</fullName>
    </submittedName>
</protein>
<dbReference type="PANTHER" id="PTHR37844:SF2">
    <property type="entry name" value="SER_THR PROTEIN PHOSPHATASE SUPERFAMILY (AFU_ORTHOLOGUE AFUA_1G14840)"/>
    <property type="match status" value="1"/>
</dbReference>
<evidence type="ECO:0000313" key="3">
    <source>
        <dbReference type="Proteomes" id="UP000539538"/>
    </source>
</evidence>
<dbReference type="Proteomes" id="UP000539538">
    <property type="component" value="Unassembled WGS sequence"/>
</dbReference>
<proteinExistence type="predicted"/>